<dbReference type="GO" id="GO:0016887">
    <property type="term" value="F:ATP hydrolysis activity"/>
    <property type="evidence" value="ECO:0007669"/>
    <property type="project" value="InterPro"/>
</dbReference>
<sequence length="361" mass="42301">MVLRDLSIINFKNITQKEFHFNAKINCFVGRNGVGKTNILDSIYLLAFGKSYFNPITKQNIQHGSDFFVVDGNFQKNENQQQQIVVSVKKGQKKIIKKNAKVYEKIADHIGEIPLVIISPADRDLIVEGSEIRRKFVDSVIAQGNRTYLNALINYQKILSQRNALLKYFAANYQFNQAQLDVYNLQLQEFGTYIYQEREAFVKEFQPILQQRYENISNAREYVNFVYKSQLQQDDFSTGFEKHLEKDKRLQYSSFGVHKDDFQFEIQNYPIKKFGSQGQQKSYLIALKFAQYDYMKAQKGTKPLLLLDDIFDKLDEERVQKIIEMVMKDDLGQLFISDTHAQRTEKVVQENTNDYQLFELT</sequence>
<evidence type="ECO:0000313" key="9">
    <source>
        <dbReference type="EMBL" id="GGE19501.1"/>
    </source>
</evidence>
<dbReference type="HAMAP" id="MF_00365">
    <property type="entry name" value="RecF"/>
    <property type="match status" value="1"/>
</dbReference>
<dbReference type="Gene3D" id="1.20.1050.90">
    <property type="entry name" value="RecF/RecN/SMC, N-terminal domain"/>
    <property type="match status" value="1"/>
</dbReference>
<accession>A0A917EAK3</accession>
<dbReference type="Gene3D" id="3.40.50.300">
    <property type="entry name" value="P-loop containing nucleotide triphosphate hydrolases"/>
    <property type="match status" value="1"/>
</dbReference>
<dbReference type="GO" id="GO:0006260">
    <property type="term" value="P:DNA replication"/>
    <property type="evidence" value="ECO:0007669"/>
    <property type="project" value="UniProtKB-UniRule"/>
</dbReference>
<dbReference type="GO" id="GO:0000731">
    <property type="term" value="P:DNA synthesis involved in DNA repair"/>
    <property type="evidence" value="ECO:0007669"/>
    <property type="project" value="TreeGrafter"/>
</dbReference>
<comment type="similarity">
    <text evidence="6 7">Belongs to the RecF family.</text>
</comment>
<dbReference type="GO" id="GO:0006302">
    <property type="term" value="P:double-strand break repair"/>
    <property type="evidence" value="ECO:0007669"/>
    <property type="project" value="InterPro"/>
</dbReference>
<dbReference type="InterPro" id="IPR018078">
    <property type="entry name" value="DNA-binding_RecF_CS"/>
</dbReference>
<feature type="binding site" evidence="6">
    <location>
        <begin position="30"/>
        <end position="37"/>
    </location>
    <ligand>
        <name>ATP</name>
        <dbReference type="ChEBI" id="CHEBI:30616"/>
    </ligand>
</feature>
<gene>
    <name evidence="6 9" type="primary">recF</name>
    <name evidence="9" type="ORF">GCM10010831_20790</name>
</gene>
<dbReference type="EMBL" id="BMGL01000012">
    <property type="protein sequence ID" value="GGE19501.1"/>
    <property type="molecule type" value="Genomic_DNA"/>
</dbReference>
<dbReference type="GO" id="GO:0009432">
    <property type="term" value="P:SOS response"/>
    <property type="evidence" value="ECO:0007669"/>
    <property type="project" value="UniProtKB-UniRule"/>
</dbReference>
<proteinExistence type="inferred from homology"/>
<dbReference type="PROSITE" id="PS00618">
    <property type="entry name" value="RECF_2"/>
    <property type="match status" value="1"/>
</dbReference>
<evidence type="ECO:0000256" key="5">
    <source>
        <dbReference type="ARBA" id="ARBA00023125"/>
    </source>
</evidence>
<keyword evidence="2 6" id="KW-0235">DNA replication</keyword>
<evidence type="ECO:0000256" key="6">
    <source>
        <dbReference type="HAMAP-Rule" id="MF_00365"/>
    </source>
</evidence>
<keyword evidence="1 6" id="KW-0963">Cytoplasm</keyword>
<protein>
    <recommendedName>
        <fullName evidence="6 7">DNA replication and repair protein RecF</fullName>
    </recommendedName>
</protein>
<evidence type="ECO:0000256" key="1">
    <source>
        <dbReference type="ARBA" id="ARBA00022490"/>
    </source>
</evidence>
<keyword evidence="10" id="KW-1185">Reference proteome</keyword>
<evidence type="ECO:0000259" key="8">
    <source>
        <dbReference type="Pfam" id="PF13476"/>
    </source>
</evidence>
<feature type="domain" description="Rad50/SbcC-type AAA" evidence="8">
    <location>
        <begin position="6"/>
        <end position="189"/>
    </location>
</feature>
<dbReference type="InterPro" id="IPR042174">
    <property type="entry name" value="RecF_2"/>
</dbReference>
<comment type="subcellular location">
    <subcellularLocation>
        <location evidence="6 7">Cytoplasm</location>
    </subcellularLocation>
</comment>
<comment type="function">
    <text evidence="6 7">The RecF protein is involved in DNA metabolism; it is required for DNA replication and normal SOS inducibility. RecF binds preferentially to single-stranded, linear DNA. It also seems to bind ATP.</text>
</comment>
<dbReference type="InterPro" id="IPR027417">
    <property type="entry name" value="P-loop_NTPase"/>
</dbReference>
<keyword evidence="6 7" id="KW-0227">DNA damage</keyword>
<reference evidence="9 10" key="1">
    <citation type="journal article" date="2014" name="Int. J. Syst. Evol. Microbiol.">
        <title>Complete genome sequence of Corynebacterium casei LMG S-19264T (=DSM 44701T), isolated from a smear-ripened cheese.</title>
        <authorList>
            <consortium name="US DOE Joint Genome Institute (JGI-PGF)"/>
            <person name="Walter F."/>
            <person name="Albersmeier A."/>
            <person name="Kalinowski J."/>
            <person name="Ruckert C."/>
        </authorList>
    </citation>
    <scope>NUCLEOTIDE SEQUENCE [LARGE SCALE GENOMIC DNA]</scope>
    <source>
        <strain evidence="9 10">CGMCC 1.12925</strain>
    </source>
</reference>
<dbReference type="AlphaFoldDB" id="A0A917EAK3"/>
<keyword evidence="6 7" id="KW-0742">SOS response</keyword>
<dbReference type="Proteomes" id="UP000599688">
    <property type="component" value="Unassembled WGS sequence"/>
</dbReference>
<dbReference type="PANTHER" id="PTHR32182:SF0">
    <property type="entry name" value="DNA REPLICATION AND REPAIR PROTEIN RECF"/>
    <property type="match status" value="1"/>
</dbReference>
<dbReference type="GO" id="GO:0003697">
    <property type="term" value="F:single-stranded DNA binding"/>
    <property type="evidence" value="ECO:0007669"/>
    <property type="project" value="UniProtKB-UniRule"/>
</dbReference>
<keyword evidence="4 6" id="KW-0067">ATP-binding</keyword>
<dbReference type="Pfam" id="PF13476">
    <property type="entry name" value="AAA_23"/>
    <property type="match status" value="1"/>
</dbReference>
<organism evidence="9 10">
    <name type="scientific">Psychroflexus salis</name>
    <dbReference type="NCBI Taxonomy" id="1526574"/>
    <lineage>
        <taxon>Bacteria</taxon>
        <taxon>Pseudomonadati</taxon>
        <taxon>Bacteroidota</taxon>
        <taxon>Flavobacteriia</taxon>
        <taxon>Flavobacteriales</taxon>
        <taxon>Flavobacteriaceae</taxon>
        <taxon>Psychroflexus</taxon>
    </lineage>
</organism>
<dbReference type="RefSeq" id="WP_188406793.1">
    <property type="nucleotide sequence ID" value="NZ_BMGL01000012.1"/>
</dbReference>
<evidence type="ECO:0000256" key="3">
    <source>
        <dbReference type="ARBA" id="ARBA00022741"/>
    </source>
</evidence>
<evidence type="ECO:0000313" key="10">
    <source>
        <dbReference type="Proteomes" id="UP000599688"/>
    </source>
</evidence>
<evidence type="ECO:0000256" key="4">
    <source>
        <dbReference type="ARBA" id="ARBA00022840"/>
    </source>
</evidence>
<dbReference type="InterPro" id="IPR001238">
    <property type="entry name" value="DNA-binding_RecF"/>
</dbReference>
<dbReference type="PROSITE" id="PS00617">
    <property type="entry name" value="RECF_1"/>
    <property type="match status" value="1"/>
</dbReference>
<dbReference type="NCBIfam" id="TIGR00611">
    <property type="entry name" value="recf"/>
    <property type="match status" value="1"/>
</dbReference>
<keyword evidence="5 6" id="KW-0238">DNA-binding</keyword>
<dbReference type="InterPro" id="IPR038729">
    <property type="entry name" value="Rad50/SbcC_AAA"/>
</dbReference>
<evidence type="ECO:0000256" key="2">
    <source>
        <dbReference type="ARBA" id="ARBA00022705"/>
    </source>
</evidence>
<dbReference type="PANTHER" id="PTHR32182">
    <property type="entry name" value="DNA REPLICATION AND REPAIR PROTEIN RECF"/>
    <property type="match status" value="1"/>
</dbReference>
<keyword evidence="3 6" id="KW-0547">Nucleotide-binding</keyword>
<dbReference type="SUPFAM" id="SSF52540">
    <property type="entry name" value="P-loop containing nucleoside triphosphate hydrolases"/>
    <property type="match status" value="1"/>
</dbReference>
<evidence type="ECO:0000256" key="7">
    <source>
        <dbReference type="RuleBase" id="RU000578"/>
    </source>
</evidence>
<dbReference type="GO" id="GO:0005524">
    <property type="term" value="F:ATP binding"/>
    <property type="evidence" value="ECO:0007669"/>
    <property type="project" value="UniProtKB-UniRule"/>
</dbReference>
<dbReference type="GO" id="GO:0005737">
    <property type="term" value="C:cytoplasm"/>
    <property type="evidence" value="ECO:0007669"/>
    <property type="project" value="UniProtKB-SubCell"/>
</dbReference>
<keyword evidence="6 7" id="KW-0234">DNA repair</keyword>
<name>A0A917EAK3_9FLAO</name>
<comment type="caution">
    <text evidence="9">The sequence shown here is derived from an EMBL/GenBank/DDBJ whole genome shotgun (WGS) entry which is preliminary data.</text>
</comment>